<accession>A0ABP7NC85</accession>
<dbReference type="RefSeq" id="WP_345114975.1">
    <property type="nucleotide sequence ID" value="NZ_BAABDH010000065.1"/>
</dbReference>
<feature type="coiled-coil region" evidence="1">
    <location>
        <begin position="45"/>
        <end position="72"/>
    </location>
</feature>
<evidence type="ECO:0000313" key="3">
    <source>
        <dbReference type="Proteomes" id="UP001499909"/>
    </source>
</evidence>
<evidence type="ECO:0000256" key="1">
    <source>
        <dbReference type="SAM" id="Coils"/>
    </source>
</evidence>
<organism evidence="2 3">
    <name type="scientific">Hymenobacter algoricola</name>
    <dbReference type="NCBI Taxonomy" id="486267"/>
    <lineage>
        <taxon>Bacteria</taxon>
        <taxon>Pseudomonadati</taxon>
        <taxon>Bacteroidota</taxon>
        <taxon>Cytophagia</taxon>
        <taxon>Cytophagales</taxon>
        <taxon>Hymenobacteraceae</taxon>
        <taxon>Hymenobacter</taxon>
    </lineage>
</organism>
<keyword evidence="3" id="KW-1185">Reference proteome</keyword>
<reference evidence="3" key="1">
    <citation type="journal article" date="2019" name="Int. J. Syst. Evol. Microbiol.">
        <title>The Global Catalogue of Microorganisms (GCM) 10K type strain sequencing project: providing services to taxonomists for standard genome sequencing and annotation.</title>
        <authorList>
            <consortium name="The Broad Institute Genomics Platform"/>
            <consortium name="The Broad Institute Genome Sequencing Center for Infectious Disease"/>
            <person name="Wu L."/>
            <person name="Ma J."/>
        </authorList>
    </citation>
    <scope>NUCLEOTIDE SEQUENCE [LARGE SCALE GENOMIC DNA]</scope>
    <source>
        <strain evidence="3">JCM 17214</strain>
    </source>
</reference>
<proteinExistence type="predicted"/>
<name>A0ABP7NC85_9BACT</name>
<protein>
    <submittedName>
        <fullName evidence="2">Uncharacterized protein</fullName>
    </submittedName>
</protein>
<dbReference type="Proteomes" id="UP001499909">
    <property type="component" value="Unassembled WGS sequence"/>
</dbReference>
<sequence>MANQANKVKMYTCSGWQNVAEHSQKQREFSILTSDYSLEHAHSVMSFTHARNESLEELIEDLKKAAKVSSLRYKLVDEAA</sequence>
<comment type="caution">
    <text evidence="2">The sequence shown here is derived from an EMBL/GenBank/DDBJ whole genome shotgun (WGS) entry which is preliminary data.</text>
</comment>
<evidence type="ECO:0000313" key="2">
    <source>
        <dbReference type="EMBL" id="GAA3942932.1"/>
    </source>
</evidence>
<gene>
    <name evidence="2" type="ORF">GCM10022406_27550</name>
</gene>
<dbReference type="EMBL" id="BAABDH010000065">
    <property type="protein sequence ID" value="GAA3942932.1"/>
    <property type="molecule type" value="Genomic_DNA"/>
</dbReference>
<keyword evidence="1" id="KW-0175">Coiled coil</keyword>